<accession>A0A9X9T6N3</accession>
<gene>
    <name evidence="2" type="ORF">OU421_08835</name>
</gene>
<keyword evidence="3" id="KW-1185">Reference proteome</keyword>
<dbReference type="InterPro" id="IPR003812">
    <property type="entry name" value="Fido"/>
</dbReference>
<dbReference type="PANTHER" id="PTHR13504:SF38">
    <property type="entry name" value="FIDO DOMAIN-CONTAINING PROTEIN"/>
    <property type="match status" value="1"/>
</dbReference>
<dbReference type="PANTHER" id="PTHR13504">
    <property type="entry name" value="FIDO DOMAIN-CONTAINING PROTEIN DDB_G0283145"/>
    <property type="match status" value="1"/>
</dbReference>
<reference evidence="2" key="1">
    <citation type="submission" date="2022-11" db="EMBL/GenBank/DDBJ databases">
        <title>Complete genome sequence of Methanogenium organophilum DSM 3596.</title>
        <authorList>
            <person name="Chen S.-C."/>
            <person name="Lai S.-J."/>
            <person name="You Y.-T."/>
        </authorList>
    </citation>
    <scope>NUCLEOTIDE SEQUENCE</scope>
    <source>
        <strain evidence="2">DSM 3596</strain>
    </source>
</reference>
<feature type="domain" description="Fido" evidence="1">
    <location>
        <begin position="187"/>
        <end position="340"/>
    </location>
</feature>
<dbReference type="Pfam" id="PF02661">
    <property type="entry name" value="Fic"/>
    <property type="match status" value="1"/>
</dbReference>
<dbReference type="Proteomes" id="UP001163096">
    <property type="component" value="Chromosome"/>
</dbReference>
<dbReference type="InterPro" id="IPR040198">
    <property type="entry name" value="Fido_containing"/>
</dbReference>
<name>A0A9X9T6N3_METOG</name>
<dbReference type="EMBL" id="CP113361">
    <property type="protein sequence ID" value="WAI00533.1"/>
    <property type="molecule type" value="Genomic_DNA"/>
</dbReference>
<dbReference type="KEGG" id="mou:OU421_08835"/>
<evidence type="ECO:0000259" key="1">
    <source>
        <dbReference type="PROSITE" id="PS51459"/>
    </source>
</evidence>
<dbReference type="PROSITE" id="PS51459">
    <property type="entry name" value="FIDO"/>
    <property type="match status" value="1"/>
</dbReference>
<dbReference type="RefSeq" id="WP_268185735.1">
    <property type="nucleotide sequence ID" value="NZ_CP113361.1"/>
</dbReference>
<dbReference type="AlphaFoldDB" id="A0A9X9T6N3"/>
<sequence length="440" mass="51527">MRIPEKSPDMYILSEKYGQEFSNFFIAYIRGDEEIAKYVSEYNKFRYIHWDDLRRRDLPFQRELFWMLLKTIRNPASVKINIGDELFTFVALEKFQWKLHQIDKESPAPIDSLIGQTPSESSKRQYLANSIMEEAIASSQLEGAATTRQVAKKFLREGKAPADKSERMILNNYVTIEGLKELRDFPLSIELIVRIHQMITWGTMEKSEDEIHFRSSNDVVVQDKVDPEKIYHVPPDFNKIPEMLESLCQFANDGDTFVHPILKAIILHFLIGYIHPFNDGNGRTARALFYWYLLKHGYVLFEYLSISQIFVNAPAKYIKAYLYTETDENDMTYFIDYNIGIINRAMDELKRYIESAKAEEREALVLVEKIPGISFRQAEILKDFIKHPDRFYSISEIAGKYRVSLPTARSDLFGLEEAGKILKIRDGKKWIFYYDKSEID</sequence>
<protein>
    <submittedName>
        <fullName evidence="2">Fic family protein</fullName>
    </submittedName>
</protein>
<dbReference type="SUPFAM" id="SSF46785">
    <property type="entry name" value="Winged helix' DNA-binding domain"/>
    <property type="match status" value="1"/>
</dbReference>
<dbReference type="GeneID" id="76835203"/>
<dbReference type="InterPro" id="IPR036597">
    <property type="entry name" value="Fido-like_dom_sf"/>
</dbReference>
<organism evidence="2 3">
    <name type="scientific">Methanogenium organophilum</name>
    <dbReference type="NCBI Taxonomy" id="2199"/>
    <lineage>
        <taxon>Archaea</taxon>
        <taxon>Methanobacteriati</taxon>
        <taxon>Methanobacteriota</taxon>
        <taxon>Stenosarchaea group</taxon>
        <taxon>Methanomicrobia</taxon>
        <taxon>Methanomicrobiales</taxon>
        <taxon>Methanomicrobiaceae</taxon>
        <taxon>Methanogenium</taxon>
    </lineage>
</organism>
<evidence type="ECO:0000313" key="3">
    <source>
        <dbReference type="Proteomes" id="UP001163096"/>
    </source>
</evidence>
<proteinExistence type="predicted"/>
<dbReference type="SUPFAM" id="SSF140931">
    <property type="entry name" value="Fic-like"/>
    <property type="match status" value="1"/>
</dbReference>
<dbReference type="InterPro" id="IPR036390">
    <property type="entry name" value="WH_DNA-bd_sf"/>
</dbReference>
<dbReference type="Gene3D" id="1.10.3290.10">
    <property type="entry name" value="Fido-like domain"/>
    <property type="match status" value="1"/>
</dbReference>
<evidence type="ECO:0000313" key="2">
    <source>
        <dbReference type="EMBL" id="WAI00533.1"/>
    </source>
</evidence>